<feature type="domain" description="Deacetylase sirtuin-type" evidence="5">
    <location>
        <begin position="1"/>
        <end position="233"/>
    </location>
</feature>
<gene>
    <name evidence="3" type="primary">cobB</name>
    <name evidence="6" type="ORF">SAMN04488116_0476</name>
</gene>
<feature type="binding site" evidence="3">
    <location>
        <begin position="172"/>
        <end position="174"/>
    </location>
    <ligand>
        <name>NAD(+)</name>
        <dbReference type="ChEBI" id="CHEBI:57540"/>
    </ligand>
</feature>
<dbReference type="InterPro" id="IPR029035">
    <property type="entry name" value="DHS-like_NAD/FAD-binding_dom"/>
</dbReference>
<keyword evidence="1" id="KW-0808">Transferase</keyword>
<sequence length="233" mass="25906">MERKQRIVVLTGAGMSAESGLKTFRDSNGLWEGHDVMEVASPQGFAKNPELVLEFYNQRRRQLLEVIPNEGHKALVTLENNYNVEIITQNVDNLHEQAGSSKVLHLHGELFKVRSTVNEDYILDWKTDLVLGDLDENGHQLRPHIVWFGEMVPKLQNAVEITVAADILIIIGTSMQVYPAASLIDYVPSGTPIYFIDPRPSVASGSYPNLKVMPMTATEGVPILAHQLLGNLP</sequence>
<dbReference type="InterPro" id="IPR027546">
    <property type="entry name" value="Sirtuin_class_III"/>
</dbReference>
<dbReference type="AlphaFoldDB" id="A0A1M5I6E0"/>
<comment type="subcellular location">
    <subcellularLocation>
        <location evidence="3">Cytoplasm</location>
    </subcellularLocation>
</comment>
<dbReference type="GO" id="GO:0036054">
    <property type="term" value="F:protein-malonyllysine demalonylase activity"/>
    <property type="evidence" value="ECO:0007669"/>
    <property type="project" value="InterPro"/>
</dbReference>
<organism evidence="6 7">
    <name type="scientific">Flagellimonas flava</name>
    <dbReference type="NCBI Taxonomy" id="570519"/>
    <lineage>
        <taxon>Bacteria</taxon>
        <taxon>Pseudomonadati</taxon>
        <taxon>Bacteroidota</taxon>
        <taxon>Flavobacteriia</taxon>
        <taxon>Flavobacteriales</taxon>
        <taxon>Flavobacteriaceae</taxon>
        <taxon>Flagellimonas</taxon>
    </lineage>
</organism>
<dbReference type="InterPro" id="IPR050134">
    <property type="entry name" value="NAD-dep_sirtuin_deacylases"/>
</dbReference>
<name>A0A1M5I6E0_9FLAO</name>
<evidence type="ECO:0000313" key="7">
    <source>
        <dbReference type="Proteomes" id="UP000184532"/>
    </source>
</evidence>
<dbReference type="Gene3D" id="3.40.50.1220">
    <property type="entry name" value="TPP-binding domain"/>
    <property type="match status" value="1"/>
</dbReference>
<evidence type="ECO:0000256" key="3">
    <source>
        <dbReference type="HAMAP-Rule" id="MF_01121"/>
    </source>
</evidence>
<comment type="catalytic activity">
    <reaction evidence="3">
        <text>N(6)-succinyl-L-lysyl-[protein] + NAD(+) + H2O = 2''-O-succinyl-ADP-D-ribose + nicotinamide + L-lysyl-[protein]</text>
        <dbReference type="Rhea" id="RHEA:47668"/>
        <dbReference type="Rhea" id="RHEA-COMP:9752"/>
        <dbReference type="Rhea" id="RHEA-COMP:11877"/>
        <dbReference type="ChEBI" id="CHEBI:15377"/>
        <dbReference type="ChEBI" id="CHEBI:17154"/>
        <dbReference type="ChEBI" id="CHEBI:29969"/>
        <dbReference type="ChEBI" id="CHEBI:57540"/>
        <dbReference type="ChEBI" id="CHEBI:87830"/>
        <dbReference type="ChEBI" id="CHEBI:87832"/>
    </reaction>
</comment>
<dbReference type="GO" id="GO:0017136">
    <property type="term" value="F:histone deacetylase activity, NAD-dependent"/>
    <property type="evidence" value="ECO:0007669"/>
    <property type="project" value="TreeGrafter"/>
</dbReference>
<dbReference type="EC" id="2.3.1.286" evidence="3"/>
<comment type="caution">
    <text evidence="3 4">Lacks conserved residue(s) required for the propagation of feature annotation.</text>
</comment>
<feature type="binding site" evidence="3">
    <location>
        <position position="217"/>
    </location>
    <ligand>
        <name>NAD(+)</name>
        <dbReference type="ChEBI" id="CHEBI:57540"/>
    </ligand>
</feature>
<dbReference type="PROSITE" id="PS50305">
    <property type="entry name" value="SIRTUIN"/>
    <property type="match status" value="1"/>
</dbReference>
<dbReference type="GO" id="GO:0005737">
    <property type="term" value="C:cytoplasm"/>
    <property type="evidence" value="ECO:0007669"/>
    <property type="project" value="UniProtKB-SubCell"/>
</dbReference>
<dbReference type="Gene3D" id="3.30.1600.10">
    <property type="entry name" value="SIR2/SIRT2 'Small Domain"/>
    <property type="match status" value="1"/>
</dbReference>
<dbReference type="OrthoDB" id="9800582at2"/>
<feature type="binding site" evidence="3">
    <location>
        <begin position="89"/>
        <end position="92"/>
    </location>
    <ligand>
        <name>NAD(+)</name>
        <dbReference type="ChEBI" id="CHEBI:57540"/>
    </ligand>
</feature>
<comment type="function">
    <text evidence="3">NAD-dependent lysine deacetylase and desuccinylase that specifically removes acetyl and succinyl groups on target proteins. Modulates the activities of several proteins which are inactive in their acylated form.</text>
</comment>
<keyword evidence="2 3" id="KW-0520">NAD</keyword>
<dbReference type="PANTHER" id="PTHR11085:SF4">
    <property type="entry name" value="NAD-DEPENDENT PROTEIN DEACYLASE"/>
    <property type="match status" value="1"/>
</dbReference>
<evidence type="ECO:0000256" key="2">
    <source>
        <dbReference type="ARBA" id="ARBA00023027"/>
    </source>
</evidence>
<dbReference type="Pfam" id="PF02146">
    <property type="entry name" value="SIR2"/>
    <property type="match status" value="1"/>
</dbReference>
<dbReference type="GO" id="GO:0036055">
    <property type="term" value="F:protein-succinyllysine desuccinylase activity"/>
    <property type="evidence" value="ECO:0007669"/>
    <property type="project" value="UniProtKB-UniRule"/>
</dbReference>
<protein>
    <recommendedName>
        <fullName evidence="3">NAD-dependent protein deacylase</fullName>
        <ecNumber evidence="3">2.3.1.286</ecNumber>
    </recommendedName>
    <alternativeName>
        <fullName evidence="3">Regulatory protein SIR2 homolog</fullName>
    </alternativeName>
</protein>
<comment type="catalytic activity">
    <reaction evidence="3">
        <text>N(6)-acetyl-L-lysyl-[protein] + NAD(+) + H2O = 2''-O-acetyl-ADP-D-ribose + nicotinamide + L-lysyl-[protein]</text>
        <dbReference type="Rhea" id="RHEA:43636"/>
        <dbReference type="Rhea" id="RHEA-COMP:9752"/>
        <dbReference type="Rhea" id="RHEA-COMP:10731"/>
        <dbReference type="ChEBI" id="CHEBI:15377"/>
        <dbReference type="ChEBI" id="CHEBI:17154"/>
        <dbReference type="ChEBI" id="CHEBI:29969"/>
        <dbReference type="ChEBI" id="CHEBI:57540"/>
        <dbReference type="ChEBI" id="CHEBI:61930"/>
        <dbReference type="ChEBI" id="CHEBI:83767"/>
        <dbReference type="EC" id="2.3.1.286"/>
    </reaction>
</comment>
<feature type="binding site" evidence="3">
    <location>
        <position position="56"/>
    </location>
    <ligand>
        <name>substrate</name>
    </ligand>
</feature>
<dbReference type="STRING" id="570519.SAMN04488116_0476"/>
<feature type="binding site" evidence="3">
    <location>
        <begin position="12"/>
        <end position="31"/>
    </location>
    <ligand>
        <name>NAD(+)</name>
        <dbReference type="ChEBI" id="CHEBI:57540"/>
    </ligand>
</feature>
<dbReference type="PANTHER" id="PTHR11085">
    <property type="entry name" value="NAD-DEPENDENT PROTEIN DEACYLASE SIRTUIN-5, MITOCHONDRIAL-RELATED"/>
    <property type="match status" value="1"/>
</dbReference>
<evidence type="ECO:0000256" key="4">
    <source>
        <dbReference type="PROSITE-ProRule" id="PRU00236"/>
    </source>
</evidence>
<dbReference type="Proteomes" id="UP000184532">
    <property type="component" value="Unassembled WGS sequence"/>
</dbReference>
<dbReference type="SUPFAM" id="SSF52467">
    <property type="entry name" value="DHS-like NAD/FAD-binding domain"/>
    <property type="match status" value="1"/>
</dbReference>
<dbReference type="RefSeq" id="WP_073176294.1">
    <property type="nucleotide sequence ID" value="NZ_FQWL01000001.1"/>
</dbReference>
<evidence type="ECO:0000259" key="5">
    <source>
        <dbReference type="PROSITE" id="PS50305"/>
    </source>
</evidence>
<dbReference type="InterPro" id="IPR026591">
    <property type="entry name" value="Sirtuin_cat_small_dom_sf"/>
</dbReference>
<dbReference type="CDD" id="cd01412">
    <property type="entry name" value="SIRT5_Af1_CobB"/>
    <property type="match status" value="1"/>
</dbReference>
<keyword evidence="3" id="KW-0963">Cytoplasm</keyword>
<reference evidence="7" key="1">
    <citation type="submission" date="2016-11" db="EMBL/GenBank/DDBJ databases">
        <authorList>
            <person name="Varghese N."/>
            <person name="Submissions S."/>
        </authorList>
    </citation>
    <scope>NUCLEOTIDE SEQUENCE [LARGE SCALE GENOMIC DNA]</scope>
    <source>
        <strain evidence="7">DSM 22638</strain>
    </source>
</reference>
<dbReference type="InterPro" id="IPR003000">
    <property type="entry name" value="Sirtuin"/>
</dbReference>
<feature type="binding site" evidence="3">
    <location>
        <position position="59"/>
    </location>
    <ligand>
        <name>substrate</name>
    </ligand>
</feature>
<proteinExistence type="inferred from homology"/>
<dbReference type="HAMAP" id="MF_01121">
    <property type="entry name" value="Sirtuin_ClassIII"/>
    <property type="match status" value="1"/>
</dbReference>
<dbReference type="GO" id="GO:0070403">
    <property type="term" value="F:NAD+ binding"/>
    <property type="evidence" value="ECO:0007669"/>
    <property type="project" value="UniProtKB-UniRule"/>
</dbReference>
<accession>A0A1M5I6E0</accession>
<feature type="active site" description="Proton acceptor" evidence="3">
    <location>
        <position position="107"/>
    </location>
</feature>
<comment type="similarity">
    <text evidence="3">Belongs to the sirtuin family. Class III subfamily.</text>
</comment>
<dbReference type="EMBL" id="FQWL01000001">
    <property type="protein sequence ID" value="SHG23918.1"/>
    <property type="molecule type" value="Genomic_DNA"/>
</dbReference>
<evidence type="ECO:0000313" key="6">
    <source>
        <dbReference type="EMBL" id="SHG23918.1"/>
    </source>
</evidence>
<evidence type="ECO:0000256" key="1">
    <source>
        <dbReference type="ARBA" id="ARBA00022679"/>
    </source>
</evidence>
<comment type="domain">
    <text evidence="3">2 residues (Tyr-56 and Arg-59) present in a large hydrophobic pocket are probably involved in substrate specificity. They are important for desuccinylation activity, but dispensable for deacetylation activity.</text>
</comment>
<keyword evidence="7" id="KW-1185">Reference proteome</keyword>
<dbReference type="InterPro" id="IPR026590">
    <property type="entry name" value="Ssirtuin_cat_dom"/>
</dbReference>